<accession>A0AAD7NYV6</accession>
<keyword evidence="3" id="KW-1185">Reference proteome</keyword>
<dbReference type="EMBL" id="JARJLG010000005">
    <property type="protein sequence ID" value="KAJ7780806.1"/>
    <property type="molecule type" value="Genomic_DNA"/>
</dbReference>
<proteinExistence type="predicted"/>
<feature type="region of interest" description="Disordered" evidence="1">
    <location>
        <begin position="60"/>
        <end position="79"/>
    </location>
</feature>
<name>A0AAD7NYV6_9AGAR</name>
<gene>
    <name evidence="2" type="ORF">DFH07DRAFT_765295</name>
</gene>
<reference evidence="2" key="1">
    <citation type="submission" date="2023-03" db="EMBL/GenBank/DDBJ databases">
        <title>Massive genome expansion in bonnet fungi (Mycena s.s.) driven by repeated elements and novel gene families across ecological guilds.</title>
        <authorList>
            <consortium name="Lawrence Berkeley National Laboratory"/>
            <person name="Harder C.B."/>
            <person name="Miyauchi S."/>
            <person name="Viragh M."/>
            <person name="Kuo A."/>
            <person name="Thoen E."/>
            <person name="Andreopoulos B."/>
            <person name="Lu D."/>
            <person name="Skrede I."/>
            <person name="Drula E."/>
            <person name="Henrissat B."/>
            <person name="Morin E."/>
            <person name="Kohler A."/>
            <person name="Barry K."/>
            <person name="LaButti K."/>
            <person name="Morin E."/>
            <person name="Salamov A."/>
            <person name="Lipzen A."/>
            <person name="Mereny Z."/>
            <person name="Hegedus B."/>
            <person name="Baldrian P."/>
            <person name="Stursova M."/>
            <person name="Weitz H."/>
            <person name="Taylor A."/>
            <person name="Grigoriev I.V."/>
            <person name="Nagy L.G."/>
            <person name="Martin F."/>
            <person name="Kauserud H."/>
        </authorList>
    </citation>
    <scope>NUCLEOTIDE SEQUENCE</scope>
    <source>
        <strain evidence="2">CBHHK188m</strain>
    </source>
</reference>
<protein>
    <submittedName>
        <fullName evidence="2">Uncharacterized protein</fullName>
    </submittedName>
</protein>
<evidence type="ECO:0000256" key="1">
    <source>
        <dbReference type="SAM" id="MobiDB-lite"/>
    </source>
</evidence>
<comment type="caution">
    <text evidence="2">The sequence shown here is derived from an EMBL/GenBank/DDBJ whole genome shotgun (WGS) entry which is preliminary data.</text>
</comment>
<dbReference type="AlphaFoldDB" id="A0AAD7NYV6"/>
<evidence type="ECO:0000313" key="2">
    <source>
        <dbReference type="EMBL" id="KAJ7780806.1"/>
    </source>
</evidence>
<dbReference type="Proteomes" id="UP001215280">
    <property type="component" value="Unassembled WGS sequence"/>
</dbReference>
<feature type="compositionally biased region" description="Basic and acidic residues" evidence="1">
    <location>
        <begin position="60"/>
        <end position="73"/>
    </location>
</feature>
<organism evidence="2 3">
    <name type="scientific">Mycena maculata</name>
    <dbReference type="NCBI Taxonomy" id="230809"/>
    <lineage>
        <taxon>Eukaryota</taxon>
        <taxon>Fungi</taxon>
        <taxon>Dikarya</taxon>
        <taxon>Basidiomycota</taxon>
        <taxon>Agaricomycotina</taxon>
        <taxon>Agaricomycetes</taxon>
        <taxon>Agaricomycetidae</taxon>
        <taxon>Agaricales</taxon>
        <taxon>Marasmiineae</taxon>
        <taxon>Mycenaceae</taxon>
        <taxon>Mycena</taxon>
    </lineage>
</organism>
<sequence>MPPPPLTSKHRKGLTSFELQSVIFHLQALALNKWRVQRANHRREQARQRMARTRAALKLRPKEEQDLAAERARGYQAKSRAKHREDLRLWEAQRRIAVYKRRYGSEAYVQYAQAKHECKRRAMEKWRARVGYDDHIGNARDGGRITS</sequence>
<evidence type="ECO:0000313" key="3">
    <source>
        <dbReference type="Proteomes" id="UP001215280"/>
    </source>
</evidence>